<name>J9G0S9_9ZZZZ</name>
<comment type="catalytic activity">
    <reaction evidence="7">
        <text>fluoride(in) = fluoride(out)</text>
        <dbReference type="Rhea" id="RHEA:76159"/>
        <dbReference type="ChEBI" id="CHEBI:17051"/>
    </reaction>
    <physiologicalReaction direction="left-to-right" evidence="7">
        <dbReference type="Rhea" id="RHEA:76160"/>
    </physiologicalReaction>
</comment>
<feature type="transmembrane region" description="Helical" evidence="8">
    <location>
        <begin position="6"/>
        <end position="24"/>
    </location>
</feature>
<evidence type="ECO:0000256" key="1">
    <source>
        <dbReference type="ARBA" id="ARBA00004651"/>
    </source>
</evidence>
<feature type="transmembrane region" description="Helical" evidence="8">
    <location>
        <begin position="65"/>
        <end position="90"/>
    </location>
</feature>
<dbReference type="PANTHER" id="PTHR28259">
    <property type="entry name" value="FLUORIDE EXPORT PROTEIN 1-RELATED"/>
    <property type="match status" value="1"/>
</dbReference>
<dbReference type="EMBL" id="AMCI01003208">
    <property type="protein sequence ID" value="EJX00842.1"/>
    <property type="molecule type" value="Genomic_DNA"/>
</dbReference>
<comment type="caution">
    <text evidence="9">The sequence shown here is derived from an EMBL/GenBank/DDBJ whole genome shotgun (WGS) entry which is preliminary data.</text>
</comment>
<protein>
    <submittedName>
        <fullName evidence="9">Camphor resistance CrcB protein</fullName>
    </submittedName>
</protein>
<dbReference type="PANTHER" id="PTHR28259:SF1">
    <property type="entry name" value="FLUORIDE EXPORT PROTEIN 1-RELATED"/>
    <property type="match status" value="1"/>
</dbReference>
<evidence type="ECO:0000256" key="2">
    <source>
        <dbReference type="ARBA" id="ARBA00022475"/>
    </source>
</evidence>
<keyword evidence="2" id="KW-1003">Cell membrane</keyword>
<dbReference type="GO" id="GO:1903425">
    <property type="term" value="F:fluoride transmembrane transporter activity"/>
    <property type="evidence" value="ECO:0007669"/>
    <property type="project" value="TreeGrafter"/>
</dbReference>
<comment type="subcellular location">
    <subcellularLocation>
        <location evidence="1">Cell membrane</location>
        <topology evidence="1">Multi-pass membrane protein</topology>
    </subcellularLocation>
</comment>
<evidence type="ECO:0000313" key="9">
    <source>
        <dbReference type="EMBL" id="EJX00842.1"/>
    </source>
</evidence>
<organism evidence="9">
    <name type="scientific">gut metagenome</name>
    <dbReference type="NCBI Taxonomy" id="749906"/>
    <lineage>
        <taxon>unclassified sequences</taxon>
        <taxon>metagenomes</taxon>
        <taxon>organismal metagenomes</taxon>
    </lineage>
</organism>
<evidence type="ECO:0000256" key="3">
    <source>
        <dbReference type="ARBA" id="ARBA00022692"/>
    </source>
</evidence>
<evidence type="ECO:0000256" key="4">
    <source>
        <dbReference type="ARBA" id="ARBA00022989"/>
    </source>
</evidence>
<comment type="similarity">
    <text evidence="6">Belongs to the fluoride channel Fluc/FEX (TC 1.A.43) family.</text>
</comment>
<evidence type="ECO:0000256" key="8">
    <source>
        <dbReference type="SAM" id="Phobius"/>
    </source>
</evidence>
<dbReference type="HAMAP" id="MF_00454">
    <property type="entry name" value="FluC"/>
    <property type="match status" value="1"/>
</dbReference>
<dbReference type="Pfam" id="PF02537">
    <property type="entry name" value="CRCB"/>
    <property type="match status" value="1"/>
</dbReference>
<gene>
    <name evidence="9" type="ORF">EVA_11074</name>
</gene>
<keyword evidence="3 8" id="KW-0812">Transmembrane</keyword>
<feature type="transmembrane region" description="Helical" evidence="8">
    <location>
        <begin position="36"/>
        <end position="53"/>
    </location>
</feature>
<dbReference type="AlphaFoldDB" id="J9G0S9"/>
<dbReference type="InterPro" id="IPR003691">
    <property type="entry name" value="FluC"/>
</dbReference>
<evidence type="ECO:0000256" key="5">
    <source>
        <dbReference type="ARBA" id="ARBA00023136"/>
    </source>
</evidence>
<evidence type="ECO:0000256" key="7">
    <source>
        <dbReference type="ARBA" id="ARBA00035585"/>
    </source>
</evidence>
<proteinExistence type="inferred from homology"/>
<evidence type="ECO:0000256" key="6">
    <source>
        <dbReference type="ARBA" id="ARBA00035120"/>
    </source>
</evidence>
<keyword evidence="5 8" id="KW-0472">Membrane</keyword>
<reference evidence="9" key="1">
    <citation type="journal article" date="2012" name="PLoS ONE">
        <title>Gene sets for utilization of primary and secondary nutrition supplies in the distal gut of endangered iberian lynx.</title>
        <authorList>
            <person name="Alcaide M."/>
            <person name="Messina E."/>
            <person name="Richter M."/>
            <person name="Bargiela R."/>
            <person name="Peplies J."/>
            <person name="Huws S.A."/>
            <person name="Newbold C.J."/>
            <person name="Golyshin P.N."/>
            <person name="Simon M.A."/>
            <person name="Lopez G."/>
            <person name="Yakimov M.M."/>
            <person name="Ferrer M."/>
        </authorList>
    </citation>
    <scope>NUCLEOTIDE SEQUENCE</scope>
</reference>
<dbReference type="NCBIfam" id="TIGR00494">
    <property type="entry name" value="crcB"/>
    <property type="match status" value="1"/>
</dbReference>
<accession>J9G0S9</accession>
<sequence>MAFPWGTFTVNLVGCVLIGIAYSLSERWSWSAEIRLLLTVGLCGGFTTFSTFSNESLQLLRAELYLPFFLYVLGSVLGGLGGVFLGAALCK</sequence>
<dbReference type="GO" id="GO:0005886">
    <property type="term" value="C:plasma membrane"/>
    <property type="evidence" value="ECO:0007669"/>
    <property type="project" value="UniProtKB-SubCell"/>
</dbReference>
<keyword evidence="4 8" id="KW-1133">Transmembrane helix</keyword>